<comment type="caution">
    <text evidence="6">The sequence shown here is derived from an EMBL/GenBank/DDBJ whole genome shotgun (WGS) entry which is preliminary data.</text>
</comment>
<dbReference type="Proteomes" id="UP000286317">
    <property type="component" value="Unassembled WGS sequence"/>
</dbReference>
<dbReference type="RefSeq" id="WP_119605271.1">
    <property type="nucleotide sequence ID" value="NZ_JAWVBH010000001.1"/>
</dbReference>
<evidence type="ECO:0000256" key="4">
    <source>
        <dbReference type="ARBA" id="ARBA00032875"/>
    </source>
</evidence>
<keyword evidence="7" id="KW-1185">Reference proteome</keyword>
<name>A0A418IE95_9STAP</name>
<evidence type="ECO:0000256" key="3">
    <source>
        <dbReference type="ARBA" id="ARBA00022598"/>
    </source>
</evidence>
<dbReference type="PROSITE" id="PS00455">
    <property type="entry name" value="AMP_BINDING"/>
    <property type="match status" value="1"/>
</dbReference>
<protein>
    <recommendedName>
        <fullName evidence="2">Putative long chain fatty acid-CoA ligase VraA</fullName>
    </recommendedName>
    <alternativeName>
        <fullName evidence="4">Acyl-CoA synthetase</fullName>
    </alternativeName>
</protein>
<dbReference type="PANTHER" id="PTHR43201:SF5">
    <property type="entry name" value="MEDIUM-CHAIN ACYL-COA LIGASE ACSF2, MITOCHONDRIAL"/>
    <property type="match status" value="1"/>
</dbReference>
<gene>
    <name evidence="6" type="ORF">BU112_09510</name>
</gene>
<evidence type="ECO:0000313" key="7">
    <source>
        <dbReference type="Proteomes" id="UP000286317"/>
    </source>
</evidence>
<evidence type="ECO:0000259" key="5">
    <source>
        <dbReference type="Pfam" id="PF00501"/>
    </source>
</evidence>
<accession>A0A418IE95</accession>
<sequence>MQLLKNIEMYAQYQPYDCALQFDAELISYKALQARIVAIVKQLHDIPENQCVALTMNNPMSTILYYLALIKKGCIPCVMDFRWTQEQVNKLIEKYNIAYLINNDLKVILFKQVEQNTTEIDNILHIGFTSGTTGLPKAYYRNELSWLYSYEETEKLMENEIDTMIAPGPLSHSLSLFVCIFALYSGRKFIGQQQFNAKVLMNKMKTDKTIKRCALFVVPTMLDTCVAWNSSVQQIRYIFTTGDKLQHRLRNSVTMLFPNATLIEFFGTSEASFISYNYNNEAPSHSVGKLFPNVTVNLDQVDEYGIGKLKVKSNMVFSGYIGDSHPNDDWIEIGDFASLNSEGYLYLHGRQHDRMIIGGRNVYPSEIERFAQNFKEFKEVLVISESHSKFGEIAVLLYTANQEVTYREFKHYLTQYLARYQVPSKLVKVSKMYYTQSGKIARKLMRSLYLKGELKQ</sequence>
<keyword evidence="3" id="KW-0436">Ligase</keyword>
<evidence type="ECO:0000313" key="6">
    <source>
        <dbReference type="EMBL" id="RIM99623.1"/>
    </source>
</evidence>
<dbReference type="GO" id="GO:0031956">
    <property type="term" value="F:medium-chain fatty acid-CoA ligase activity"/>
    <property type="evidence" value="ECO:0007669"/>
    <property type="project" value="TreeGrafter"/>
</dbReference>
<dbReference type="InterPro" id="IPR000873">
    <property type="entry name" value="AMP-dep_synth/lig_dom"/>
</dbReference>
<evidence type="ECO:0000256" key="1">
    <source>
        <dbReference type="ARBA" id="ARBA00006432"/>
    </source>
</evidence>
<dbReference type="Pfam" id="PF00501">
    <property type="entry name" value="AMP-binding"/>
    <property type="match status" value="1"/>
</dbReference>
<dbReference type="InterPro" id="IPR045851">
    <property type="entry name" value="AMP-bd_C_sf"/>
</dbReference>
<dbReference type="AlphaFoldDB" id="A0A418IE95"/>
<dbReference type="InterPro" id="IPR020845">
    <property type="entry name" value="AMP-binding_CS"/>
</dbReference>
<reference evidence="6 7" key="1">
    <citation type="journal article" date="2016" name="Front. Microbiol.">
        <title>Comprehensive Phylogenetic Analysis of Bovine Non-aureus Staphylococci Species Based on Whole-Genome Sequencing.</title>
        <authorList>
            <person name="Naushad S."/>
            <person name="Barkema H.W."/>
            <person name="Luby C."/>
            <person name="Condas L.A."/>
            <person name="Nobrega D.B."/>
            <person name="Carson D.A."/>
            <person name="De Buck J."/>
        </authorList>
    </citation>
    <scope>NUCLEOTIDE SEQUENCE [LARGE SCALE GENOMIC DNA]</scope>
    <source>
        <strain evidence="6 7">SNUC 4554</strain>
    </source>
</reference>
<dbReference type="InterPro" id="IPR042099">
    <property type="entry name" value="ANL_N_sf"/>
</dbReference>
<dbReference type="Gene3D" id="3.40.50.12780">
    <property type="entry name" value="N-terminal domain of ligase-like"/>
    <property type="match status" value="1"/>
</dbReference>
<dbReference type="Gene3D" id="3.30.300.30">
    <property type="match status" value="1"/>
</dbReference>
<dbReference type="GO" id="GO:0006631">
    <property type="term" value="P:fatty acid metabolic process"/>
    <property type="evidence" value="ECO:0007669"/>
    <property type="project" value="TreeGrafter"/>
</dbReference>
<proteinExistence type="inferred from homology"/>
<evidence type="ECO:0000256" key="2">
    <source>
        <dbReference type="ARBA" id="ARBA00017625"/>
    </source>
</evidence>
<dbReference type="SUPFAM" id="SSF56801">
    <property type="entry name" value="Acetyl-CoA synthetase-like"/>
    <property type="match status" value="1"/>
</dbReference>
<feature type="domain" description="AMP-dependent synthetase/ligase" evidence="5">
    <location>
        <begin position="11"/>
        <end position="320"/>
    </location>
</feature>
<dbReference type="OrthoDB" id="9757771at2"/>
<dbReference type="EMBL" id="QXUF01000066">
    <property type="protein sequence ID" value="RIM99623.1"/>
    <property type="molecule type" value="Genomic_DNA"/>
</dbReference>
<comment type="similarity">
    <text evidence="1">Belongs to the ATP-dependent AMP-binding enzyme family.</text>
</comment>
<dbReference type="PANTHER" id="PTHR43201">
    <property type="entry name" value="ACYL-COA SYNTHETASE"/>
    <property type="match status" value="1"/>
</dbReference>
<organism evidence="6 7">
    <name type="scientific">Staphylococcus shinii</name>
    <dbReference type="NCBI Taxonomy" id="2912228"/>
    <lineage>
        <taxon>Bacteria</taxon>
        <taxon>Bacillati</taxon>
        <taxon>Bacillota</taxon>
        <taxon>Bacilli</taxon>
        <taxon>Bacillales</taxon>
        <taxon>Staphylococcaceae</taxon>
        <taxon>Staphylococcus</taxon>
    </lineage>
</organism>